<reference evidence="2 3" key="1">
    <citation type="submission" date="2018-04" db="EMBL/GenBank/DDBJ databases">
        <authorList>
            <person name="Vogel A."/>
        </authorList>
    </citation>
    <scope>NUCLEOTIDE SEQUENCE [LARGE SCALE GENOMIC DNA]</scope>
</reference>
<dbReference type="PANTHER" id="PTHR33018:SF31">
    <property type="entry name" value="TRANSPOSASE, PTTA_EN_SPM, PLANT"/>
    <property type="match status" value="1"/>
</dbReference>
<dbReference type="OrthoDB" id="1869436at2759"/>
<evidence type="ECO:0000313" key="2">
    <source>
        <dbReference type="EMBL" id="VFQ82146.1"/>
    </source>
</evidence>
<sequence>MLQHTPSVPPHYGQRSSKASTDFIDCAGVTKVAACYLRISDPGDYIVAHGSVFPRALGDMVHGVPLLPHQVKVFLTIVLPGMGEYTIPCPTEHIETVANCEGSFVAWPKSLVGLGDPPVQTARHGDFSSCKSRPILGIRPTAPSSPVQDVVDRSSYVAFGPRCRELCQWLTRTSTLPTIGVILNPESMLYLEETELRMRPENICEFMRREEVDQTIIIVFLRLLHDHMMEQGIASVGLLCPENMAYVVDCGDRQRHWVLVVICLFENKVYFLNSIKSTGWHKKMKVKTFVNESWRLLWEQQMPA</sequence>
<gene>
    <name evidence="2" type="ORF">CCAM_LOCUS23922</name>
</gene>
<dbReference type="Proteomes" id="UP000595140">
    <property type="component" value="Unassembled WGS sequence"/>
</dbReference>
<evidence type="ECO:0000313" key="3">
    <source>
        <dbReference type="Proteomes" id="UP000595140"/>
    </source>
</evidence>
<evidence type="ECO:0000259" key="1">
    <source>
        <dbReference type="Pfam" id="PF26133"/>
    </source>
</evidence>
<proteinExistence type="predicted"/>
<keyword evidence="3" id="KW-1185">Reference proteome</keyword>
<accession>A0A484M250</accession>
<dbReference type="SUPFAM" id="SSF54001">
    <property type="entry name" value="Cysteine proteinases"/>
    <property type="match status" value="1"/>
</dbReference>
<dbReference type="EMBL" id="OOIL02002333">
    <property type="protein sequence ID" value="VFQ82146.1"/>
    <property type="molecule type" value="Genomic_DNA"/>
</dbReference>
<dbReference type="InterPro" id="IPR058352">
    <property type="entry name" value="DUF8039"/>
</dbReference>
<organism evidence="2 3">
    <name type="scientific">Cuscuta campestris</name>
    <dbReference type="NCBI Taxonomy" id="132261"/>
    <lineage>
        <taxon>Eukaryota</taxon>
        <taxon>Viridiplantae</taxon>
        <taxon>Streptophyta</taxon>
        <taxon>Embryophyta</taxon>
        <taxon>Tracheophyta</taxon>
        <taxon>Spermatophyta</taxon>
        <taxon>Magnoliopsida</taxon>
        <taxon>eudicotyledons</taxon>
        <taxon>Gunneridae</taxon>
        <taxon>Pentapetalae</taxon>
        <taxon>asterids</taxon>
        <taxon>lamiids</taxon>
        <taxon>Solanales</taxon>
        <taxon>Convolvulaceae</taxon>
        <taxon>Cuscuteae</taxon>
        <taxon>Cuscuta</taxon>
        <taxon>Cuscuta subgen. Grammica</taxon>
        <taxon>Cuscuta sect. Cleistogrammica</taxon>
    </lineage>
</organism>
<feature type="domain" description="DUF8039" evidence="1">
    <location>
        <begin position="29"/>
        <end position="113"/>
    </location>
</feature>
<dbReference type="InterPro" id="IPR038765">
    <property type="entry name" value="Papain-like_cys_pep_sf"/>
</dbReference>
<name>A0A484M250_9ASTE</name>
<protein>
    <recommendedName>
        <fullName evidence="1">DUF8039 domain-containing protein</fullName>
    </recommendedName>
</protein>
<dbReference type="PANTHER" id="PTHR33018">
    <property type="entry name" value="OS10G0338966 PROTEIN-RELATED"/>
    <property type="match status" value="1"/>
</dbReference>
<dbReference type="AlphaFoldDB" id="A0A484M250"/>
<dbReference type="Pfam" id="PF26133">
    <property type="entry name" value="DUF8039"/>
    <property type="match status" value="1"/>
</dbReference>